<proteinExistence type="predicted"/>
<dbReference type="HOGENOM" id="CLU_2877444_0_0_11"/>
<protein>
    <submittedName>
        <fullName evidence="1">Uncharacterized protein</fullName>
    </submittedName>
</protein>
<dbReference type="EMBL" id="CANL01000012">
    <property type="protein sequence ID" value="CCM63199.1"/>
    <property type="molecule type" value="Genomic_DNA"/>
</dbReference>
<reference evidence="1 2" key="1">
    <citation type="journal article" date="2013" name="ISME J.">
        <title>Metabolic model for the filamentous 'Candidatus Microthrix parvicella' based on genomic and metagenomic analyses.</title>
        <authorList>
            <person name="Jon McIlroy S."/>
            <person name="Kristiansen R."/>
            <person name="Albertsen M."/>
            <person name="Michael Karst S."/>
            <person name="Rossetti S."/>
            <person name="Lund Nielsen J."/>
            <person name="Tandoi V."/>
            <person name="James Seviour R."/>
            <person name="Nielsen P.H."/>
        </authorList>
    </citation>
    <scope>NUCLEOTIDE SEQUENCE [LARGE SCALE GENOMIC DNA]</scope>
    <source>
        <strain evidence="1 2">RN1</strain>
    </source>
</reference>
<keyword evidence="2" id="KW-1185">Reference proteome</keyword>
<evidence type="ECO:0000313" key="1">
    <source>
        <dbReference type="EMBL" id="CCM63199.1"/>
    </source>
</evidence>
<name>R4YXN0_9ACTN</name>
<dbReference type="Proteomes" id="UP000018291">
    <property type="component" value="Unassembled WGS sequence"/>
</dbReference>
<gene>
    <name evidence="1" type="ORF">BN381_20023</name>
</gene>
<organism evidence="1 2">
    <name type="scientific">Candidatus Neomicrothrix parvicella RN1</name>
    <dbReference type="NCBI Taxonomy" id="1229780"/>
    <lineage>
        <taxon>Bacteria</taxon>
        <taxon>Bacillati</taxon>
        <taxon>Actinomycetota</taxon>
        <taxon>Acidimicrobiia</taxon>
        <taxon>Acidimicrobiales</taxon>
        <taxon>Microthrixaceae</taxon>
        <taxon>Candidatus Neomicrothrix</taxon>
    </lineage>
</organism>
<dbReference type="AlphaFoldDB" id="R4YXN0"/>
<comment type="caution">
    <text evidence="1">The sequence shown here is derived from an EMBL/GenBank/DDBJ whole genome shotgun (WGS) entry which is preliminary data.</text>
</comment>
<accession>R4YXN0</accession>
<sequence length="63" mass="6681">MQAGGLPGFECLPFRATWCRVSFAAVDLPVSDSYQFTVTHRGTTTFSADQLAADGNTVLLALG</sequence>
<evidence type="ECO:0000313" key="2">
    <source>
        <dbReference type="Proteomes" id="UP000018291"/>
    </source>
</evidence>